<evidence type="ECO:0000313" key="1">
    <source>
        <dbReference type="EMBL" id="CAF3791599.1"/>
    </source>
</evidence>
<dbReference type="EMBL" id="CAJNYV010005957">
    <property type="protein sequence ID" value="CAF3791599.1"/>
    <property type="molecule type" value="Genomic_DNA"/>
</dbReference>
<name>A0A819AWF9_9BILA</name>
<dbReference type="EMBL" id="CAJOBS010007018">
    <property type="protein sequence ID" value="CAF4918249.1"/>
    <property type="molecule type" value="Genomic_DNA"/>
</dbReference>
<proteinExistence type="predicted"/>
<evidence type="ECO:0000313" key="2">
    <source>
        <dbReference type="EMBL" id="CAF4918249.1"/>
    </source>
</evidence>
<dbReference type="Proteomes" id="UP000663865">
    <property type="component" value="Unassembled WGS sequence"/>
</dbReference>
<reference evidence="1" key="1">
    <citation type="submission" date="2021-02" db="EMBL/GenBank/DDBJ databases">
        <authorList>
            <person name="Nowell W R."/>
        </authorList>
    </citation>
    <scope>NUCLEOTIDE SEQUENCE</scope>
</reference>
<dbReference type="InterPro" id="IPR036514">
    <property type="entry name" value="SGNH_hydro_sf"/>
</dbReference>
<comment type="caution">
    <text evidence="1">The sequence shown here is derived from an EMBL/GenBank/DDBJ whole genome shotgun (WGS) entry which is preliminary data.</text>
</comment>
<evidence type="ECO:0000313" key="3">
    <source>
        <dbReference type="Proteomes" id="UP000663865"/>
    </source>
</evidence>
<dbReference type="AlphaFoldDB" id="A0A819AWF9"/>
<organism evidence="1 3">
    <name type="scientific">Rotaria socialis</name>
    <dbReference type="NCBI Taxonomy" id="392032"/>
    <lineage>
        <taxon>Eukaryota</taxon>
        <taxon>Metazoa</taxon>
        <taxon>Spiralia</taxon>
        <taxon>Gnathifera</taxon>
        <taxon>Rotifera</taxon>
        <taxon>Eurotatoria</taxon>
        <taxon>Bdelloidea</taxon>
        <taxon>Philodinida</taxon>
        <taxon>Philodinidae</taxon>
        <taxon>Rotaria</taxon>
    </lineage>
</organism>
<sequence>MECEDPPYDPINIDEYDQEFHFFGDSNSVIVGDFATAEDNLYHVVNHGESGQRMEATIRDIQDFVEDVKYTGKRIRLIVFTGHCNITYMNNGKMRIEKSAIRIGYKLTNLKYDMEKFLLELQKPYIGIIWMIPSIADFLRYNNDRSNEHVIYDMNNENHVFWYREAIIMKDTLQNVSYSFRIGKTKYNSSASIDTQGISDTTAAIPDKILEDEVYPYNTISFDNHMYTYDGVHFSREGSRILWLLIREKSLTI</sequence>
<protein>
    <submittedName>
        <fullName evidence="1">Uncharacterized protein</fullName>
    </submittedName>
</protein>
<dbReference type="Proteomes" id="UP000663838">
    <property type="component" value="Unassembled WGS sequence"/>
</dbReference>
<dbReference type="SUPFAM" id="SSF52266">
    <property type="entry name" value="SGNH hydrolase"/>
    <property type="match status" value="1"/>
</dbReference>
<accession>A0A819AWF9</accession>
<gene>
    <name evidence="1" type="ORF">KIK155_LOCUS31905</name>
    <name evidence="2" type="ORF">TOA249_LOCUS31906</name>
</gene>
<dbReference type="Gene3D" id="3.40.50.1110">
    <property type="entry name" value="SGNH hydrolase"/>
    <property type="match status" value="1"/>
</dbReference>